<evidence type="ECO:0000256" key="2">
    <source>
        <dbReference type="ARBA" id="ARBA00022763"/>
    </source>
</evidence>
<evidence type="ECO:0000256" key="3">
    <source>
        <dbReference type="ARBA" id="ARBA00023125"/>
    </source>
</evidence>
<evidence type="ECO:0000256" key="6">
    <source>
        <dbReference type="HAMAP-Rule" id="MF_00031"/>
    </source>
</evidence>
<evidence type="ECO:0000259" key="7">
    <source>
        <dbReference type="Pfam" id="PF01330"/>
    </source>
</evidence>
<feature type="region of interest" description="Domain III" evidence="6">
    <location>
        <begin position="141"/>
        <end position="205"/>
    </location>
</feature>
<dbReference type="GO" id="GO:0048476">
    <property type="term" value="C:Holliday junction resolvase complex"/>
    <property type="evidence" value="ECO:0007669"/>
    <property type="project" value="UniProtKB-UniRule"/>
</dbReference>
<comment type="caution">
    <text evidence="6">Lacks conserved residue(s) required for the propagation of feature annotation.</text>
</comment>
<dbReference type="Pfam" id="PF01330">
    <property type="entry name" value="RuvA_N"/>
    <property type="match status" value="1"/>
</dbReference>
<dbReference type="InterPro" id="IPR012340">
    <property type="entry name" value="NA-bd_OB-fold"/>
</dbReference>
<dbReference type="GO" id="GO:0000400">
    <property type="term" value="F:four-way junction DNA binding"/>
    <property type="evidence" value="ECO:0007669"/>
    <property type="project" value="UniProtKB-UniRule"/>
</dbReference>
<reference evidence="9 10" key="1">
    <citation type="submission" date="2019-06" db="EMBL/GenBank/DDBJ databases">
        <title>Mycoplasma nasistruthionis sp. nov. str Ms03.</title>
        <authorList>
            <person name="Botes A."/>
        </authorList>
    </citation>
    <scope>NUCLEOTIDE SEQUENCE [LARGE SCALE GENOMIC DNA]</scope>
    <source>
        <strain evidence="9 10">Ms03</strain>
    </source>
</reference>
<organism evidence="9 10">
    <name type="scientific">Mycoplasma nasistruthionis</name>
    <dbReference type="NCBI Taxonomy" id="353852"/>
    <lineage>
        <taxon>Bacteria</taxon>
        <taxon>Bacillati</taxon>
        <taxon>Mycoplasmatota</taxon>
        <taxon>Mollicutes</taxon>
        <taxon>Mycoplasmataceae</taxon>
        <taxon>Mycoplasma</taxon>
    </lineage>
</organism>
<dbReference type="Proteomes" id="UP000315201">
    <property type="component" value="Chromosome"/>
</dbReference>
<gene>
    <name evidence="6 9" type="primary">ruvA</name>
    <name evidence="9" type="ORF">FIV53_00635</name>
</gene>
<dbReference type="InterPro" id="IPR000085">
    <property type="entry name" value="RuvA"/>
</dbReference>
<dbReference type="Gene3D" id="1.10.150.20">
    <property type="entry name" value="5' to 3' exonuclease, C-terminal subdomain"/>
    <property type="match status" value="1"/>
</dbReference>
<dbReference type="AlphaFoldDB" id="A0A4Y6I643"/>
<dbReference type="GO" id="GO:0005737">
    <property type="term" value="C:cytoplasm"/>
    <property type="evidence" value="ECO:0007669"/>
    <property type="project" value="UniProtKB-SubCell"/>
</dbReference>
<protein>
    <recommendedName>
        <fullName evidence="6">Holliday junction branch migration complex subunit RuvA</fullName>
    </recommendedName>
</protein>
<dbReference type="InterPro" id="IPR013849">
    <property type="entry name" value="DNA_helicase_Holl-junc_RuvA_I"/>
</dbReference>
<dbReference type="SUPFAM" id="SSF46929">
    <property type="entry name" value="DNA helicase RuvA subunit, C-terminal domain"/>
    <property type="match status" value="1"/>
</dbReference>
<keyword evidence="2 6" id="KW-0227">DNA damage</keyword>
<dbReference type="InterPro" id="IPR011114">
    <property type="entry name" value="RuvA_C"/>
</dbReference>
<keyword evidence="4 6" id="KW-0233">DNA recombination</keyword>
<keyword evidence="3 6" id="KW-0238">DNA-binding</keyword>
<evidence type="ECO:0000256" key="1">
    <source>
        <dbReference type="ARBA" id="ARBA00022490"/>
    </source>
</evidence>
<dbReference type="GO" id="GO:0009378">
    <property type="term" value="F:four-way junction helicase activity"/>
    <property type="evidence" value="ECO:0007669"/>
    <property type="project" value="InterPro"/>
</dbReference>
<dbReference type="HAMAP" id="MF_00031">
    <property type="entry name" value="DNA_HJ_migration_RuvA"/>
    <property type="match status" value="1"/>
</dbReference>
<keyword evidence="5 6" id="KW-0234">DNA repair</keyword>
<sequence length="205" mass="23681">MKIYLIGEIVHKNKSNIILESKGEGYLFTVPCEERFEVGQKTKLFIFNYRTEYSQNSYGFKDFKERLLFIDLISIEKIGPRIALNLLDKGWEYIAELIATDNVLELTKIPLVTEKMANLISVQLQEKWSKIYSNHAQKDNTKFQNQNDASDALLQLGFKKNQVDYALKQIRSSQMQFNNVDDLIEESIKIIATQASENATRTQTA</sequence>
<dbReference type="Pfam" id="PF07499">
    <property type="entry name" value="RuvA_C"/>
    <property type="match status" value="1"/>
</dbReference>
<dbReference type="RefSeq" id="WP_208664877.1">
    <property type="nucleotide sequence ID" value="NZ_CP041147.1"/>
</dbReference>
<comment type="subcellular location">
    <subcellularLocation>
        <location evidence="6">Cytoplasm</location>
    </subcellularLocation>
</comment>
<comment type="similarity">
    <text evidence="6">Belongs to the RuvA family.</text>
</comment>
<keyword evidence="1 6" id="KW-0963">Cytoplasm</keyword>
<dbReference type="GO" id="GO:0006281">
    <property type="term" value="P:DNA repair"/>
    <property type="evidence" value="ECO:0007669"/>
    <property type="project" value="UniProtKB-UniRule"/>
</dbReference>
<evidence type="ECO:0000313" key="9">
    <source>
        <dbReference type="EMBL" id="QDF64822.1"/>
    </source>
</evidence>
<proteinExistence type="inferred from homology"/>
<name>A0A4Y6I643_9MOLU</name>
<feature type="domain" description="Holliday junction DNA helicase RuvA C-terminal" evidence="8">
    <location>
        <begin position="145"/>
        <end position="191"/>
    </location>
</feature>
<comment type="domain">
    <text evidence="6">Has three domains with a flexible linker between the domains II and III and assumes an 'L' shape. Domain III is highly mobile and contacts RuvB.</text>
</comment>
<comment type="subunit">
    <text evidence="6">Homotetramer. Forms an RuvA(8)-RuvB(12)-Holliday junction (HJ) complex. HJ DNA is sandwiched between 2 RuvA tetramers; dsDNA enters through RuvA and exits via RuvB. An RuvB hexamer assembles on each DNA strand where it exits the tetramer. Each RuvB hexamer is contacted by two RuvA subunits (via domain III) on 2 adjacent RuvB subunits; this complex drives branch migration. In the full resolvosome a probable DNA-RuvA(4)-RuvB(12)-RuvC(2) complex forms which resolves the HJ.</text>
</comment>
<dbReference type="Gene3D" id="1.10.8.10">
    <property type="entry name" value="DNA helicase RuvA subunit, C-terminal domain"/>
    <property type="match status" value="1"/>
</dbReference>
<dbReference type="SUPFAM" id="SSF47781">
    <property type="entry name" value="RuvA domain 2-like"/>
    <property type="match status" value="1"/>
</dbReference>
<dbReference type="InterPro" id="IPR010994">
    <property type="entry name" value="RuvA_2-like"/>
</dbReference>
<dbReference type="CDD" id="cd14332">
    <property type="entry name" value="UBA_RuvA_C"/>
    <property type="match status" value="1"/>
</dbReference>
<evidence type="ECO:0000313" key="10">
    <source>
        <dbReference type="Proteomes" id="UP000315201"/>
    </source>
</evidence>
<evidence type="ECO:0000259" key="8">
    <source>
        <dbReference type="Pfam" id="PF07499"/>
    </source>
</evidence>
<dbReference type="Pfam" id="PF14520">
    <property type="entry name" value="HHH_5"/>
    <property type="match status" value="1"/>
</dbReference>
<dbReference type="GO" id="GO:0009379">
    <property type="term" value="C:Holliday junction helicase complex"/>
    <property type="evidence" value="ECO:0007669"/>
    <property type="project" value="InterPro"/>
</dbReference>
<dbReference type="Gene3D" id="2.40.50.140">
    <property type="entry name" value="Nucleic acid-binding proteins"/>
    <property type="match status" value="1"/>
</dbReference>
<evidence type="ECO:0000256" key="4">
    <source>
        <dbReference type="ARBA" id="ARBA00023172"/>
    </source>
</evidence>
<evidence type="ECO:0000256" key="5">
    <source>
        <dbReference type="ARBA" id="ARBA00023204"/>
    </source>
</evidence>
<accession>A0A4Y6I643</accession>
<keyword evidence="10" id="KW-1185">Reference proteome</keyword>
<dbReference type="EMBL" id="CP041147">
    <property type="protein sequence ID" value="QDF64822.1"/>
    <property type="molecule type" value="Genomic_DNA"/>
</dbReference>
<dbReference type="InterPro" id="IPR036267">
    <property type="entry name" value="RuvA_C_sf"/>
</dbReference>
<comment type="function">
    <text evidence="6">The RuvA-RuvB-RuvC complex processes Holliday junction (HJ) DNA during genetic recombination and DNA repair, while the RuvA-RuvB complex plays an important role in the rescue of blocked DNA replication forks via replication fork reversal (RFR). RuvA specifically binds to HJ cruciform DNA, conferring on it an open structure. The RuvB hexamer acts as an ATP-dependent pump, pulling dsDNA into and through the RuvAB complex. HJ branch migration allows RuvC to scan DNA until it finds its consensus sequence, where it cleaves and resolves the cruciform DNA.</text>
</comment>
<feature type="domain" description="DNA helicase Holliday junction RuvA type" evidence="7">
    <location>
        <begin position="4"/>
        <end position="59"/>
    </location>
</feature>
<dbReference type="NCBIfam" id="TIGR00084">
    <property type="entry name" value="ruvA"/>
    <property type="match status" value="1"/>
</dbReference>
<dbReference type="GO" id="GO:0005524">
    <property type="term" value="F:ATP binding"/>
    <property type="evidence" value="ECO:0007669"/>
    <property type="project" value="InterPro"/>
</dbReference>
<dbReference type="GO" id="GO:0006310">
    <property type="term" value="P:DNA recombination"/>
    <property type="evidence" value="ECO:0007669"/>
    <property type="project" value="UniProtKB-UniRule"/>
</dbReference>